<dbReference type="Gene3D" id="1.25.50.20">
    <property type="match status" value="1"/>
</dbReference>
<organism evidence="3 4">
    <name type="scientific">Xenotaenia resolanae</name>
    <dbReference type="NCBI Taxonomy" id="208358"/>
    <lineage>
        <taxon>Eukaryota</taxon>
        <taxon>Metazoa</taxon>
        <taxon>Chordata</taxon>
        <taxon>Craniata</taxon>
        <taxon>Vertebrata</taxon>
        <taxon>Euteleostomi</taxon>
        <taxon>Actinopterygii</taxon>
        <taxon>Neopterygii</taxon>
        <taxon>Teleostei</taxon>
        <taxon>Neoteleostei</taxon>
        <taxon>Acanthomorphata</taxon>
        <taxon>Ovalentaria</taxon>
        <taxon>Atherinomorphae</taxon>
        <taxon>Cyprinodontiformes</taxon>
        <taxon>Goodeidae</taxon>
        <taxon>Xenotaenia</taxon>
    </lineage>
</organism>
<protein>
    <recommendedName>
        <fullName evidence="2">ERAP1-like C-terminal domain-containing protein</fullName>
    </recommendedName>
</protein>
<dbReference type="InterPro" id="IPR050344">
    <property type="entry name" value="Peptidase_M1_aminopeptidases"/>
</dbReference>
<dbReference type="Pfam" id="PF11838">
    <property type="entry name" value="ERAP1_C"/>
    <property type="match status" value="1"/>
</dbReference>
<dbReference type="InterPro" id="IPR024571">
    <property type="entry name" value="ERAP1-like_C_dom"/>
</dbReference>
<evidence type="ECO:0000259" key="2">
    <source>
        <dbReference type="Pfam" id="PF11838"/>
    </source>
</evidence>
<name>A0ABV0WGE5_9TELE</name>
<dbReference type="Gene3D" id="2.60.40.1910">
    <property type="match status" value="1"/>
</dbReference>
<dbReference type="EMBL" id="JAHRIM010044557">
    <property type="protein sequence ID" value="MEQ2268047.1"/>
    <property type="molecule type" value="Genomic_DNA"/>
</dbReference>
<comment type="similarity">
    <text evidence="1">Belongs to the peptidase M1 family.</text>
</comment>
<proteinExistence type="inferred from homology"/>
<dbReference type="Proteomes" id="UP001444071">
    <property type="component" value="Unassembled WGS sequence"/>
</dbReference>
<feature type="domain" description="ERAP1-like C-terminal" evidence="2">
    <location>
        <begin position="84"/>
        <end position="403"/>
    </location>
</feature>
<evidence type="ECO:0000313" key="4">
    <source>
        <dbReference type="Proteomes" id="UP001444071"/>
    </source>
</evidence>
<evidence type="ECO:0000256" key="1">
    <source>
        <dbReference type="ARBA" id="ARBA00010136"/>
    </source>
</evidence>
<dbReference type="PANTHER" id="PTHR11533:SF239">
    <property type="entry name" value="ENDOPLASMIC RETICULUM AMINOPEPTIDASE 2"/>
    <property type="match status" value="1"/>
</dbReference>
<evidence type="ECO:0000313" key="3">
    <source>
        <dbReference type="EMBL" id="MEQ2268047.1"/>
    </source>
</evidence>
<reference evidence="3 4" key="1">
    <citation type="submission" date="2021-06" db="EMBL/GenBank/DDBJ databases">
        <authorList>
            <person name="Palmer J.M."/>
        </authorList>
    </citation>
    <scope>NUCLEOTIDE SEQUENCE [LARGE SCALE GENOMIC DNA]</scope>
    <source>
        <strain evidence="3 4">XR_2019</strain>
        <tissue evidence="3">Muscle</tissue>
    </source>
</reference>
<comment type="caution">
    <text evidence="3">The sequence shown here is derived from an EMBL/GenBank/DDBJ whole genome shotgun (WGS) entry which is preliminary data.</text>
</comment>
<gene>
    <name evidence="3" type="ORF">XENORESO_014314</name>
</gene>
<keyword evidence="4" id="KW-1185">Reference proteome</keyword>
<dbReference type="PANTHER" id="PTHR11533">
    <property type="entry name" value="PROTEASE M1 ZINC METALLOPROTEASE"/>
    <property type="match status" value="1"/>
</dbReference>
<sequence>MMNTWTLQKGIPLVTVTRKGPRLLLRQDRFLRTVLPSDPQWPAVQQGFLWHIPLTYKTDTSSTIHRHLMTSPTDSIHIGEEASWVKINSDMTGYYVVHYADDGWDVMVKLLRENHTALSYKDRTHLIHNAFQLVTAGHLPLDKALDLIGYLQLEKQTVPLLEGLGYLEAFYHIIEKRDEPILTKDLGKYILQFFRTVIDQQTWSDSGTVSERRLRSEVLSLACHLDYPPCLERANQHFKDWLRSNGTLNLPTDVAETVFSVGAQHDHGWTSLLNTYKISLSEAQKEKILSALTSSRNKDKLQRLLAMGLEGNVIRSQDLSSLVLMIARNPKGHHLAWNFVKKNWDTLVKKFQLGSFCIRNIITGTTGQFSSPEELTEVQQFFESIKEQASQLRSTQLALDNVQKNIRWVQRNLKSLRNWLNEQMK</sequence>
<accession>A0ABV0WGE5</accession>